<evidence type="ECO:0000313" key="5">
    <source>
        <dbReference type="Proteomes" id="UP000295247"/>
    </source>
</evidence>
<organism evidence="4 5">
    <name type="scientific">Marichromatium gracile</name>
    <name type="common">Chromatium gracile</name>
    <dbReference type="NCBI Taxonomy" id="1048"/>
    <lineage>
        <taxon>Bacteria</taxon>
        <taxon>Pseudomonadati</taxon>
        <taxon>Pseudomonadota</taxon>
        <taxon>Gammaproteobacteria</taxon>
        <taxon>Chromatiales</taxon>
        <taxon>Chromatiaceae</taxon>
        <taxon>Marichromatium</taxon>
    </lineage>
</organism>
<dbReference type="PANTHER" id="PTHR33607:SF2">
    <property type="entry name" value="ENDONUCLEASE-1"/>
    <property type="match status" value="1"/>
</dbReference>
<dbReference type="InterPro" id="IPR044925">
    <property type="entry name" value="His-Me_finger_sf"/>
</dbReference>
<proteinExistence type="inferred from homology"/>
<dbReference type="GO" id="GO:0004518">
    <property type="term" value="F:nuclease activity"/>
    <property type="evidence" value="ECO:0007669"/>
    <property type="project" value="UniProtKB-KW"/>
</dbReference>
<dbReference type="EMBL" id="SMDC01000001">
    <property type="protein sequence ID" value="TCW39713.1"/>
    <property type="molecule type" value="Genomic_DNA"/>
</dbReference>
<dbReference type="AlphaFoldDB" id="A0A4R4AJY9"/>
<reference evidence="4 5" key="1">
    <citation type="submission" date="2019-03" db="EMBL/GenBank/DDBJ databases">
        <title>Genomic Encyclopedia of Type Strains, Phase IV (KMG-IV): sequencing the most valuable type-strain genomes for metagenomic binning, comparative biology and taxonomic classification.</title>
        <authorList>
            <person name="Goeker M."/>
        </authorList>
    </citation>
    <scope>NUCLEOTIDE SEQUENCE [LARGE SCALE GENOMIC DNA]</scope>
    <source>
        <strain evidence="4 5">DSM 203</strain>
    </source>
</reference>
<comment type="similarity">
    <text evidence="1">Belongs to the EndA/NucM nuclease family.</text>
</comment>
<sequence>MSRRRVSRSRSRTRSSTPWSSILARFRRLSGRARTLLLATALVFAVSLLPQSWVERLPEHAREAVAITVDIRELAVGLVADAGSWAGGLVAVVAGSTADQLLALVDRLPVEPPAWWPESAAVPAPPALDSLPRVAGSFSTAKRWLYEDIYADHRETFYCGCRYDTEAQVELGSCGLDALAGSRRARRVEAEHVFPAAQFGNFRQCWREPEHFAECRTSSGRQLSGRACCERVDPVFEAAHNDLYNLYPAVGQINGERSDFNWGMVSGGERYGTCEIRIDAEHRRVEPPTRVRGDIARTMFYMRDTYGLRLSRQDEQLYTAWNNADPPDAWERERSRRIARIQGRENPYITSYRRL</sequence>
<evidence type="ECO:0000313" key="4">
    <source>
        <dbReference type="EMBL" id="TCW39713.1"/>
    </source>
</evidence>
<accession>A0A4R4AJY9</accession>
<comment type="caution">
    <text evidence="4">The sequence shown here is derived from an EMBL/GenBank/DDBJ whole genome shotgun (WGS) entry which is preliminary data.</text>
</comment>
<dbReference type="SUPFAM" id="SSF54060">
    <property type="entry name" value="His-Me finger endonucleases"/>
    <property type="match status" value="1"/>
</dbReference>
<dbReference type="Proteomes" id="UP000295247">
    <property type="component" value="Unassembled WGS sequence"/>
</dbReference>
<evidence type="ECO:0000256" key="2">
    <source>
        <dbReference type="ARBA" id="ARBA00022722"/>
    </source>
</evidence>
<evidence type="ECO:0000256" key="3">
    <source>
        <dbReference type="ARBA" id="ARBA00022801"/>
    </source>
</evidence>
<protein>
    <submittedName>
        <fullName evidence="4">Deoxyribonuclease-1</fullName>
    </submittedName>
</protein>
<dbReference type="InterPro" id="IPR007346">
    <property type="entry name" value="Endonuclease-I"/>
</dbReference>
<dbReference type="RefSeq" id="WP_242465910.1">
    <property type="nucleotide sequence ID" value="NZ_NRRH01000002.1"/>
</dbReference>
<dbReference type="GO" id="GO:0016787">
    <property type="term" value="F:hydrolase activity"/>
    <property type="evidence" value="ECO:0007669"/>
    <property type="project" value="UniProtKB-KW"/>
</dbReference>
<keyword evidence="3" id="KW-0378">Hydrolase</keyword>
<dbReference type="Pfam" id="PF04231">
    <property type="entry name" value="Endonuclease_1"/>
    <property type="match status" value="1"/>
</dbReference>
<dbReference type="PANTHER" id="PTHR33607">
    <property type="entry name" value="ENDONUCLEASE-1"/>
    <property type="match status" value="1"/>
</dbReference>
<name>A0A4R4AJY9_MARGR</name>
<evidence type="ECO:0000256" key="1">
    <source>
        <dbReference type="ARBA" id="ARBA00006429"/>
    </source>
</evidence>
<gene>
    <name evidence="4" type="ORF">EDC29_101129</name>
</gene>
<keyword evidence="2" id="KW-0540">Nuclease</keyword>